<proteinExistence type="predicted"/>
<protein>
    <submittedName>
        <fullName evidence="2">Uncharacterized protein</fullName>
    </submittedName>
</protein>
<dbReference type="EMBL" id="SPUK01000011">
    <property type="protein sequence ID" value="TQV94012.1"/>
    <property type="molecule type" value="Genomic_DNA"/>
</dbReference>
<comment type="caution">
    <text evidence="2">The sequence shown here is derived from an EMBL/GenBank/DDBJ whole genome shotgun (WGS) entry which is preliminary data.</text>
</comment>
<sequence>MASESAASPCPLLASQRREPQPRIMDKKKTGRFGIVAIDSLVLASSRAPEAGSYSIRRRCHRAMVWWSAISHVSSTRPSSASGVACTPHQPSHARLLWATL</sequence>
<organism evidence="2 3">
    <name type="scientific">Cordyceps javanica</name>
    <dbReference type="NCBI Taxonomy" id="43265"/>
    <lineage>
        <taxon>Eukaryota</taxon>
        <taxon>Fungi</taxon>
        <taxon>Dikarya</taxon>
        <taxon>Ascomycota</taxon>
        <taxon>Pezizomycotina</taxon>
        <taxon>Sordariomycetes</taxon>
        <taxon>Hypocreomycetidae</taxon>
        <taxon>Hypocreales</taxon>
        <taxon>Cordycipitaceae</taxon>
        <taxon>Cordyceps</taxon>
    </lineage>
</organism>
<feature type="compositionally biased region" description="Basic and acidic residues" evidence="1">
    <location>
        <begin position="16"/>
        <end position="28"/>
    </location>
</feature>
<accession>A0A545UX10</accession>
<feature type="region of interest" description="Disordered" evidence="1">
    <location>
        <begin position="1"/>
        <end position="28"/>
    </location>
</feature>
<keyword evidence="3" id="KW-1185">Reference proteome</keyword>
<evidence type="ECO:0000313" key="3">
    <source>
        <dbReference type="Proteomes" id="UP000315783"/>
    </source>
</evidence>
<gene>
    <name evidence="2" type="ORF">IF1G_07744</name>
</gene>
<reference evidence="2 3" key="1">
    <citation type="journal article" date="2019" name="Appl. Microbiol. Biotechnol.">
        <title>Genome sequence of Isaria javanica and comparative genome analysis insights into family S53 peptidase evolution in fungal entomopathogens.</title>
        <authorList>
            <person name="Lin R."/>
            <person name="Zhang X."/>
            <person name="Xin B."/>
            <person name="Zou M."/>
            <person name="Gao Y."/>
            <person name="Qin F."/>
            <person name="Hu Q."/>
            <person name="Xie B."/>
            <person name="Cheng X."/>
        </authorList>
    </citation>
    <scope>NUCLEOTIDE SEQUENCE [LARGE SCALE GENOMIC DNA]</scope>
    <source>
        <strain evidence="2 3">IJ1G</strain>
    </source>
</reference>
<dbReference type="Proteomes" id="UP000315783">
    <property type="component" value="Unassembled WGS sequence"/>
</dbReference>
<dbReference type="AlphaFoldDB" id="A0A545UX10"/>
<name>A0A545UX10_9HYPO</name>
<evidence type="ECO:0000256" key="1">
    <source>
        <dbReference type="SAM" id="MobiDB-lite"/>
    </source>
</evidence>
<evidence type="ECO:0000313" key="2">
    <source>
        <dbReference type="EMBL" id="TQV94012.1"/>
    </source>
</evidence>